<dbReference type="PANTHER" id="PTHR47908:SF2">
    <property type="entry name" value="TETRATRICOPEPTIDE REPEAT (TPR)-LIKE SUPERFAMILY PROTEIN"/>
    <property type="match status" value="1"/>
</dbReference>
<sequence>SSIWDALTGSNNNVREAVVATLRGMSLFRQGDVLGSLVEFDKAIELDPRQKECMFVVNFMVVGRDPQPVMRGAYNMFKDGGDPEKLVAEFSSGPVNSTAILLYMPGFIMNLRPSMKSGIADRYSTTILYLQKEAEAKLRILAASKSPYGQGPEFRTYPHYFSSSIRQHFLSISWVSYFRSDDYMASLAKVHSLCRGWNTG</sequence>
<keyword evidence="3" id="KW-1185">Reference proteome</keyword>
<feature type="non-terminal residue" evidence="2">
    <location>
        <position position="200"/>
    </location>
</feature>
<dbReference type="PROSITE" id="PS50005">
    <property type="entry name" value="TPR"/>
    <property type="match status" value="1"/>
</dbReference>
<evidence type="ECO:0000313" key="3">
    <source>
        <dbReference type="Proteomes" id="UP001280121"/>
    </source>
</evidence>
<dbReference type="GO" id="GO:0009507">
    <property type="term" value="C:chloroplast"/>
    <property type="evidence" value="ECO:0007669"/>
    <property type="project" value="TreeGrafter"/>
</dbReference>
<comment type="caution">
    <text evidence="2">The sequence shown here is derived from an EMBL/GenBank/DDBJ whole genome shotgun (WGS) entry which is preliminary data.</text>
</comment>
<dbReference type="Proteomes" id="UP001280121">
    <property type="component" value="Unassembled WGS sequence"/>
</dbReference>
<evidence type="ECO:0000313" key="2">
    <source>
        <dbReference type="EMBL" id="KAK2648548.1"/>
    </source>
</evidence>
<dbReference type="EMBL" id="JANJYI010000005">
    <property type="protein sequence ID" value="KAK2648548.1"/>
    <property type="molecule type" value="Genomic_DNA"/>
</dbReference>
<dbReference type="AlphaFoldDB" id="A0AAD9U6P8"/>
<feature type="repeat" description="TPR" evidence="1">
    <location>
        <begin position="17"/>
        <end position="50"/>
    </location>
</feature>
<evidence type="ECO:0000256" key="1">
    <source>
        <dbReference type="PROSITE-ProRule" id="PRU00339"/>
    </source>
</evidence>
<proteinExistence type="predicted"/>
<keyword evidence="1" id="KW-0802">TPR repeat</keyword>
<protein>
    <submittedName>
        <fullName evidence="2">Uncharacterized protein</fullName>
    </submittedName>
</protein>
<organism evidence="2 3">
    <name type="scientific">Dipteronia dyeriana</name>
    <dbReference type="NCBI Taxonomy" id="168575"/>
    <lineage>
        <taxon>Eukaryota</taxon>
        <taxon>Viridiplantae</taxon>
        <taxon>Streptophyta</taxon>
        <taxon>Embryophyta</taxon>
        <taxon>Tracheophyta</taxon>
        <taxon>Spermatophyta</taxon>
        <taxon>Magnoliopsida</taxon>
        <taxon>eudicotyledons</taxon>
        <taxon>Gunneridae</taxon>
        <taxon>Pentapetalae</taxon>
        <taxon>rosids</taxon>
        <taxon>malvids</taxon>
        <taxon>Sapindales</taxon>
        <taxon>Sapindaceae</taxon>
        <taxon>Hippocastanoideae</taxon>
        <taxon>Acereae</taxon>
        <taxon>Dipteronia</taxon>
    </lineage>
</organism>
<dbReference type="PANTHER" id="PTHR47908">
    <property type="match status" value="1"/>
</dbReference>
<reference evidence="2" key="1">
    <citation type="journal article" date="2023" name="Plant J.">
        <title>Genome sequences and population genomics provide insights into the demographic history, inbreeding, and mutation load of two 'living fossil' tree species of Dipteronia.</title>
        <authorList>
            <person name="Feng Y."/>
            <person name="Comes H.P."/>
            <person name="Chen J."/>
            <person name="Zhu S."/>
            <person name="Lu R."/>
            <person name="Zhang X."/>
            <person name="Li P."/>
            <person name="Qiu J."/>
            <person name="Olsen K.M."/>
            <person name="Qiu Y."/>
        </authorList>
    </citation>
    <scope>NUCLEOTIDE SEQUENCE</scope>
    <source>
        <strain evidence="2">KIB01</strain>
    </source>
</reference>
<dbReference type="InterPro" id="IPR019734">
    <property type="entry name" value="TPR_rpt"/>
</dbReference>
<name>A0AAD9U6P8_9ROSI</name>
<gene>
    <name evidence="2" type="ORF">Ddye_016037</name>
</gene>
<accession>A0AAD9U6P8</accession>